<proteinExistence type="predicted"/>
<protein>
    <submittedName>
        <fullName evidence="2">Uncharacterized protein</fullName>
    </submittedName>
</protein>
<evidence type="ECO:0000313" key="3">
    <source>
        <dbReference type="Proteomes" id="UP000310158"/>
    </source>
</evidence>
<gene>
    <name evidence="2" type="ORF">EW146_g3028</name>
</gene>
<reference evidence="2 3" key="1">
    <citation type="submission" date="2019-02" db="EMBL/GenBank/DDBJ databases">
        <title>Genome sequencing of the rare red list fungi Bondarzewia mesenterica.</title>
        <authorList>
            <person name="Buettner E."/>
            <person name="Kellner H."/>
        </authorList>
    </citation>
    <scope>NUCLEOTIDE SEQUENCE [LARGE SCALE GENOMIC DNA]</scope>
    <source>
        <strain evidence="2 3">DSM 108281</strain>
    </source>
</reference>
<evidence type="ECO:0000256" key="1">
    <source>
        <dbReference type="SAM" id="MobiDB-lite"/>
    </source>
</evidence>
<feature type="region of interest" description="Disordered" evidence="1">
    <location>
        <begin position="110"/>
        <end position="132"/>
    </location>
</feature>
<dbReference type="Proteomes" id="UP000310158">
    <property type="component" value="Unassembled WGS sequence"/>
</dbReference>
<accession>A0A4V3XFK2</accession>
<name>A0A4V3XFK2_9AGAM</name>
<dbReference type="OrthoDB" id="529205at2759"/>
<dbReference type="AlphaFoldDB" id="A0A4V3XFK2"/>
<keyword evidence="3" id="KW-1185">Reference proteome</keyword>
<organism evidence="2 3">
    <name type="scientific">Bondarzewia mesenterica</name>
    <dbReference type="NCBI Taxonomy" id="1095465"/>
    <lineage>
        <taxon>Eukaryota</taxon>
        <taxon>Fungi</taxon>
        <taxon>Dikarya</taxon>
        <taxon>Basidiomycota</taxon>
        <taxon>Agaricomycotina</taxon>
        <taxon>Agaricomycetes</taxon>
        <taxon>Russulales</taxon>
        <taxon>Bondarzewiaceae</taxon>
        <taxon>Bondarzewia</taxon>
    </lineage>
</organism>
<comment type="caution">
    <text evidence="2">The sequence shown here is derived from an EMBL/GenBank/DDBJ whole genome shotgun (WGS) entry which is preliminary data.</text>
</comment>
<evidence type="ECO:0000313" key="2">
    <source>
        <dbReference type="EMBL" id="THH17863.1"/>
    </source>
</evidence>
<sequence>MLSCSAPLKTFPKYSKCFLVRPITTAILVRTRSQRHPGLVLSSGYVRHSHSGHDNNPEILEREKWRNLSKEPYQTSAPVDNAPGWNELLATNSEVFVKVRTFSRFFLPQRSTPAGSQADRAPDSSTKNLAERTVDHIRAKYSAEERLERTDAFA</sequence>
<dbReference type="EMBL" id="SGPL01000094">
    <property type="protein sequence ID" value="THH17863.1"/>
    <property type="molecule type" value="Genomic_DNA"/>
</dbReference>